<dbReference type="InterPro" id="IPR002938">
    <property type="entry name" value="FAD-bd"/>
</dbReference>
<dbReference type="PANTHER" id="PTHR13789">
    <property type="entry name" value="MONOOXYGENASE"/>
    <property type="match status" value="1"/>
</dbReference>
<keyword evidence="1" id="KW-0560">Oxidoreductase</keyword>
<gene>
    <name evidence="5" type="ORF">GCM10023318_35990</name>
</gene>
<protein>
    <recommendedName>
        <fullName evidence="4">FAD-binding domain-containing protein</fullName>
    </recommendedName>
</protein>
<evidence type="ECO:0000313" key="5">
    <source>
        <dbReference type="EMBL" id="GAA5057546.1"/>
    </source>
</evidence>
<dbReference type="Pfam" id="PF01494">
    <property type="entry name" value="FAD_binding_3"/>
    <property type="match status" value="1"/>
</dbReference>
<dbReference type="EMBL" id="BAABJM010000003">
    <property type="protein sequence ID" value="GAA5057546.1"/>
    <property type="molecule type" value="Genomic_DNA"/>
</dbReference>
<feature type="region of interest" description="Disordered" evidence="3">
    <location>
        <begin position="297"/>
        <end position="330"/>
    </location>
</feature>
<comment type="caution">
    <text evidence="5">The sequence shown here is derived from an EMBL/GenBank/DDBJ whole genome shotgun (WGS) entry which is preliminary data.</text>
</comment>
<organism evidence="5 6">
    <name type="scientific">Nocardia callitridis</name>
    <dbReference type="NCBI Taxonomy" id="648753"/>
    <lineage>
        <taxon>Bacteria</taxon>
        <taxon>Bacillati</taxon>
        <taxon>Actinomycetota</taxon>
        <taxon>Actinomycetes</taxon>
        <taxon>Mycobacteriales</taxon>
        <taxon>Nocardiaceae</taxon>
        <taxon>Nocardia</taxon>
    </lineage>
</organism>
<evidence type="ECO:0000256" key="3">
    <source>
        <dbReference type="SAM" id="MobiDB-lite"/>
    </source>
</evidence>
<keyword evidence="2" id="KW-0503">Monooxygenase</keyword>
<keyword evidence="6" id="KW-1185">Reference proteome</keyword>
<feature type="domain" description="FAD-binding" evidence="4">
    <location>
        <begin position="1"/>
        <end position="299"/>
    </location>
</feature>
<dbReference type="Gene3D" id="3.30.9.10">
    <property type="entry name" value="D-Amino Acid Oxidase, subunit A, domain 2"/>
    <property type="match status" value="1"/>
</dbReference>
<evidence type="ECO:0000313" key="6">
    <source>
        <dbReference type="Proteomes" id="UP001500603"/>
    </source>
</evidence>
<dbReference type="Proteomes" id="UP001500603">
    <property type="component" value="Unassembled WGS sequence"/>
</dbReference>
<sequence>MLAGALARDGMAVTVFESRPAVRAGAFLFLDDRGHDALEGLGVARDRLYAASQPVSTIRVEYAPGPVRSRPSNHRMYLRADLMGVLTEFAASTPAEFHYDTPIADLDLESRTLCGDSTRFAADELIIAADGIDSRARNHLEPERTPEYAGQVVVYGRTDKPLQPDTEPSVLHFNGQIDETVSPTPAFGHIWNDSISVWFARITREQLAAADIGIQPVAPWVGAVESTAPAISDTIDLLLANTETAHFSNARNVPFARAEPPHPGLILCGDADHAITPAAGVGARDAIEDAAALHRALREGTSPTEAMAARRQQIDAERRQATPPGRSRRS</sequence>
<accession>A0ABP9KJT4</accession>
<dbReference type="PANTHER" id="PTHR13789:SF309">
    <property type="entry name" value="PUTATIVE (AFU_ORTHOLOGUE AFUA_6G14510)-RELATED"/>
    <property type="match status" value="1"/>
</dbReference>
<name>A0ABP9KJT4_9NOCA</name>
<evidence type="ECO:0000256" key="1">
    <source>
        <dbReference type="ARBA" id="ARBA00023002"/>
    </source>
</evidence>
<dbReference type="PRINTS" id="PR00420">
    <property type="entry name" value="RNGMNOXGNASE"/>
</dbReference>
<dbReference type="SUPFAM" id="SSF51905">
    <property type="entry name" value="FAD/NAD(P)-binding domain"/>
    <property type="match status" value="1"/>
</dbReference>
<evidence type="ECO:0000259" key="4">
    <source>
        <dbReference type="Pfam" id="PF01494"/>
    </source>
</evidence>
<dbReference type="Gene3D" id="3.50.50.60">
    <property type="entry name" value="FAD/NAD(P)-binding domain"/>
    <property type="match status" value="1"/>
</dbReference>
<proteinExistence type="predicted"/>
<reference evidence="6" key="1">
    <citation type="journal article" date="2019" name="Int. J. Syst. Evol. Microbiol.">
        <title>The Global Catalogue of Microorganisms (GCM) 10K type strain sequencing project: providing services to taxonomists for standard genome sequencing and annotation.</title>
        <authorList>
            <consortium name="The Broad Institute Genomics Platform"/>
            <consortium name="The Broad Institute Genome Sequencing Center for Infectious Disease"/>
            <person name="Wu L."/>
            <person name="Ma J."/>
        </authorList>
    </citation>
    <scope>NUCLEOTIDE SEQUENCE [LARGE SCALE GENOMIC DNA]</scope>
    <source>
        <strain evidence="6">JCM 18298</strain>
    </source>
</reference>
<dbReference type="InterPro" id="IPR050493">
    <property type="entry name" value="FAD-dep_Monooxygenase_BioMet"/>
</dbReference>
<dbReference type="InterPro" id="IPR036188">
    <property type="entry name" value="FAD/NAD-bd_sf"/>
</dbReference>
<evidence type="ECO:0000256" key="2">
    <source>
        <dbReference type="ARBA" id="ARBA00023033"/>
    </source>
</evidence>